<dbReference type="SUPFAM" id="SSF48008">
    <property type="entry name" value="GntR ligand-binding domain-like"/>
    <property type="match status" value="1"/>
</dbReference>
<dbReference type="InterPro" id="IPR036390">
    <property type="entry name" value="WH_DNA-bd_sf"/>
</dbReference>
<evidence type="ECO:0000313" key="7">
    <source>
        <dbReference type="Proteomes" id="UP000325785"/>
    </source>
</evidence>
<sequence>MTETPELPAKNAAAPAPPGRPIKRGSASAQIHDALRERIVALEFTPGEFLSRSEIANYYGVSQTPVRDAMMRLEEEGLLIIYPQSKTLVSKIDVAHAQETQFLRLSIELEVTRRLAQAQASGLIGRARTCLSLQRAALSSGDLDEFGRLDREYHAALYEAAGVANLWKIVTARSGHIDRLRKLNLPDPGKSTSILSCHERILAAIEAGDLPGVEAVVREHLSGTLAQVPKITEKYPEYF</sequence>
<dbReference type="InterPro" id="IPR000524">
    <property type="entry name" value="Tscrpt_reg_HTH_GntR"/>
</dbReference>
<proteinExistence type="predicted"/>
<dbReference type="KEGG" id="rid:RIdsm_00833"/>
<dbReference type="PROSITE" id="PS50949">
    <property type="entry name" value="HTH_GNTR"/>
    <property type="match status" value="1"/>
</dbReference>
<evidence type="ECO:0000256" key="3">
    <source>
        <dbReference type="ARBA" id="ARBA00023163"/>
    </source>
</evidence>
<dbReference type="OrthoDB" id="8638122at2"/>
<dbReference type="Pfam" id="PF00392">
    <property type="entry name" value="GntR"/>
    <property type="match status" value="1"/>
</dbReference>
<dbReference type="SMART" id="SM00345">
    <property type="entry name" value="HTH_GNTR"/>
    <property type="match status" value="1"/>
</dbReference>
<keyword evidence="1" id="KW-0805">Transcription regulation</keyword>
<keyword evidence="2" id="KW-0238">DNA-binding</keyword>
<dbReference type="RefSeq" id="WP_082647527.1">
    <property type="nucleotide sequence ID" value="NZ_CP031598.1"/>
</dbReference>
<evidence type="ECO:0000259" key="5">
    <source>
        <dbReference type="PROSITE" id="PS50949"/>
    </source>
</evidence>
<dbReference type="SUPFAM" id="SSF46785">
    <property type="entry name" value="Winged helix' DNA-binding domain"/>
    <property type="match status" value="1"/>
</dbReference>
<dbReference type="Gene3D" id="1.10.10.10">
    <property type="entry name" value="Winged helix-like DNA-binding domain superfamily/Winged helix DNA-binding domain"/>
    <property type="match status" value="1"/>
</dbReference>
<dbReference type="GO" id="GO:0003677">
    <property type="term" value="F:DNA binding"/>
    <property type="evidence" value="ECO:0007669"/>
    <property type="project" value="UniProtKB-KW"/>
</dbReference>
<dbReference type="Proteomes" id="UP000325785">
    <property type="component" value="Chromosome"/>
</dbReference>
<dbReference type="GO" id="GO:0003700">
    <property type="term" value="F:DNA-binding transcription factor activity"/>
    <property type="evidence" value="ECO:0007669"/>
    <property type="project" value="InterPro"/>
</dbReference>
<feature type="domain" description="HTH gntR-type" evidence="5">
    <location>
        <begin position="25"/>
        <end position="92"/>
    </location>
</feature>
<reference evidence="6 7" key="1">
    <citation type="submission" date="2018-08" db="EMBL/GenBank/DDBJ databases">
        <title>Genetic Globetrotter - A new plasmid hitch-hiking vast phylogenetic and geographic distances.</title>
        <authorList>
            <person name="Vollmers J."/>
            <person name="Petersen J."/>
        </authorList>
    </citation>
    <scope>NUCLEOTIDE SEQUENCE [LARGE SCALE GENOMIC DNA]</scope>
    <source>
        <strain evidence="6 7">DSM 26383</strain>
    </source>
</reference>
<dbReference type="PANTHER" id="PTHR43537:SF45">
    <property type="entry name" value="GNTR FAMILY REGULATORY PROTEIN"/>
    <property type="match status" value="1"/>
</dbReference>
<evidence type="ECO:0000313" key="6">
    <source>
        <dbReference type="EMBL" id="QEW25049.1"/>
    </source>
</evidence>
<feature type="compositionally biased region" description="Low complexity" evidence="4">
    <location>
        <begin position="1"/>
        <end position="14"/>
    </location>
</feature>
<evidence type="ECO:0000256" key="2">
    <source>
        <dbReference type="ARBA" id="ARBA00023125"/>
    </source>
</evidence>
<dbReference type="InterPro" id="IPR036388">
    <property type="entry name" value="WH-like_DNA-bd_sf"/>
</dbReference>
<evidence type="ECO:0000256" key="4">
    <source>
        <dbReference type="SAM" id="MobiDB-lite"/>
    </source>
</evidence>
<feature type="region of interest" description="Disordered" evidence="4">
    <location>
        <begin position="1"/>
        <end position="27"/>
    </location>
</feature>
<evidence type="ECO:0000256" key="1">
    <source>
        <dbReference type="ARBA" id="ARBA00023015"/>
    </source>
</evidence>
<dbReference type="PANTHER" id="PTHR43537">
    <property type="entry name" value="TRANSCRIPTIONAL REGULATOR, GNTR FAMILY"/>
    <property type="match status" value="1"/>
</dbReference>
<gene>
    <name evidence="6" type="primary">ydfH_3</name>
    <name evidence="6" type="ORF">RIdsm_00833</name>
</gene>
<dbReference type="CDD" id="cd07377">
    <property type="entry name" value="WHTH_GntR"/>
    <property type="match status" value="1"/>
</dbReference>
<dbReference type="Pfam" id="PF07729">
    <property type="entry name" value="FCD"/>
    <property type="match status" value="1"/>
</dbReference>
<dbReference type="SMART" id="SM00895">
    <property type="entry name" value="FCD"/>
    <property type="match status" value="1"/>
</dbReference>
<protein>
    <submittedName>
        <fullName evidence="6">Putative HTH-type transcriptional regulator YdfH</fullName>
    </submittedName>
</protein>
<dbReference type="AlphaFoldDB" id="A0A5P3A6M2"/>
<accession>A0A5P3A6M2</accession>
<dbReference type="Gene3D" id="1.20.120.530">
    <property type="entry name" value="GntR ligand-binding domain-like"/>
    <property type="match status" value="1"/>
</dbReference>
<organism evidence="6 7">
    <name type="scientific">Roseovarius indicus</name>
    <dbReference type="NCBI Taxonomy" id="540747"/>
    <lineage>
        <taxon>Bacteria</taxon>
        <taxon>Pseudomonadati</taxon>
        <taxon>Pseudomonadota</taxon>
        <taxon>Alphaproteobacteria</taxon>
        <taxon>Rhodobacterales</taxon>
        <taxon>Roseobacteraceae</taxon>
        <taxon>Roseovarius</taxon>
    </lineage>
</organism>
<name>A0A5P3A6M2_9RHOB</name>
<dbReference type="InterPro" id="IPR011711">
    <property type="entry name" value="GntR_C"/>
</dbReference>
<dbReference type="InterPro" id="IPR008920">
    <property type="entry name" value="TF_FadR/GntR_C"/>
</dbReference>
<dbReference type="EMBL" id="CP031598">
    <property type="protein sequence ID" value="QEW25049.1"/>
    <property type="molecule type" value="Genomic_DNA"/>
</dbReference>
<keyword evidence="3" id="KW-0804">Transcription</keyword>